<protein>
    <recommendedName>
        <fullName evidence="3">HTH luxR-type domain-containing protein</fullName>
    </recommendedName>
</protein>
<dbReference type="PROSITE" id="PS50043">
    <property type="entry name" value="HTH_LUXR_2"/>
    <property type="match status" value="1"/>
</dbReference>
<dbReference type="Gene3D" id="1.10.10.10">
    <property type="entry name" value="Winged helix-like DNA-binding domain superfamily/Winged helix DNA-binding domain"/>
    <property type="match status" value="1"/>
</dbReference>
<dbReference type="SMART" id="SM00421">
    <property type="entry name" value="HTH_LUXR"/>
    <property type="match status" value="1"/>
</dbReference>
<dbReference type="InterPro" id="IPR027417">
    <property type="entry name" value="P-loop_NTPase"/>
</dbReference>
<accession>A0A4R5TZV9</accession>
<dbReference type="Proteomes" id="UP000295411">
    <property type="component" value="Unassembled WGS sequence"/>
</dbReference>
<dbReference type="PRINTS" id="PR00038">
    <property type="entry name" value="HTHLUXR"/>
</dbReference>
<evidence type="ECO:0000313" key="5">
    <source>
        <dbReference type="Proteomes" id="UP000295411"/>
    </source>
</evidence>
<gene>
    <name evidence="4" type="ORF">E2F48_06635</name>
</gene>
<keyword evidence="5" id="KW-1185">Reference proteome</keyword>
<dbReference type="SUPFAM" id="SSF52540">
    <property type="entry name" value="P-loop containing nucleoside triphosphate hydrolases"/>
    <property type="match status" value="1"/>
</dbReference>
<dbReference type="Pfam" id="PF00196">
    <property type="entry name" value="GerE"/>
    <property type="match status" value="1"/>
</dbReference>
<dbReference type="GO" id="GO:0005737">
    <property type="term" value="C:cytoplasm"/>
    <property type="evidence" value="ECO:0007669"/>
    <property type="project" value="TreeGrafter"/>
</dbReference>
<dbReference type="InterPro" id="IPR000792">
    <property type="entry name" value="Tscrpt_reg_LuxR_C"/>
</dbReference>
<dbReference type="InterPro" id="IPR036388">
    <property type="entry name" value="WH-like_DNA-bd_sf"/>
</dbReference>
<dbReference type="GO" id="GO:0003677">
    <property type="term" value="F:DNA binding"/>
    <property type="evidence" value="ECO:0007669"/>
    <property type="project" value="InterPro"/>
</dbReference>
<sequence length="873" mass="92802">MMGQDSSWPLVGRSAEIDYARKALVQASGGGVVLVGQAGVGKTLIARRVSSDLARDFEVLYLRGSAAIADTPYGVLSMVLAQLDEETSANPLMLLSSLQSRFHPATGGARTLMVLDNIEDFDDFSAMVIAHLVRVGSVRILGICGDMQRAPLELFNLWKDDVVHRLDVEPLDLEKTTELLTAALGNPVSRSVALGLWQASGGNPRYLQAITLADVESGHLALSDGVWVSGGGGSRAGKPMTECVTGQLERISADQRPLLETVAVVGAVPLDLLLKVFPPEPVNALQEQGILWAEQGGPPLVRLSDEGLAESLRSQLVSVPGRAALSTLNSMRTDSSMPPPSRASLIRWCLDNGISVEAPALVEAAREANLRSEPSAALRFLEAVADAERGPATVLEAARALALERRIDAALATIDPLLGDGVPPVGLRLEVELMLTKAELTMRSHQRHSETAPLLDAAGARLSSAPAEEVQDLLEQLEDFAAERELFEGRSAGLTESLPGRIEARSAHGRPTSRLQGLLASALAMAGRQEAAVETARSLVARLVGAERDPLEIERAGTHLFTALLAAGYWNEALAMAEAPEREADASIYDGSASEFTEGLLHAFAGRSQDALDRLVPAISQLRASDSHGLLPLAEAAGAYILALRGDLPAAREHLGAVDLDSERHSWHYRDSAEYFCILAGAALGEPGPAREKLRSRAEANAAAGNKGQELLFLSQAVQLGSDDLVERLCAAAATSEGPLARVLELLGKGIAARNSEALLDAASAALYSGHDGLAAHAAERALEFLEDGDAMIGIYADQILRRAAAPGRRPPRSRTLLSERERKIARFVARGASNKVIAEAEHVSVRTVEGHVHQILTKLGLSSRKQLALIFK</sequence>
<evidence type="ECO:0000256" key="1">
    <source>
        <dbReference type="ARBA" id="ARBA00022741"/>
    </source>
</evidence>
<keyword evidence="1" id="KW-0547">Nucleotide-binding</keyword>
<dbReference type="InterPro" id="IPR041664">
    <property type="entry name" value="AAA_16"/>
</dbReference>
<dbReference type="GO" id="GO:0006355">
    <property type="term" value="P:regulation of DNA-templated transcription"/>
    <property type="evidence" value="ECO:0007669"/>
    <property type="project" value="InterPro"/>
</dbReference>
<reference evidence="4 5" key="1">
    <citation type="submission" date="2019-03" db="EMBL/GenBank/DDBJ databases">
        <title>Arthrobacter sp. nov., an bacterium isolated from biocrust in Mu Us Desert.</title>
        <authorList>
            <person name="Lixiong L."/>
        </authorList>
    </citation>
    <scope>NUCLEOTIDE SEQUENCE [LARGE SCALE GENOMIC DNA]</scope>
    <source>
        <strain evidence="4 5">SLN-3</strain>
    </source>
</reference>
<dbReference type="OrthoDB" id="3197423at2"/>
<dbReference type="PANTHER" id="PTHR16305:SF28">
    <property type="entry name" value="GUANYLATE CYCLASE DOMAIN-CONTAINING PROTEIN"/>
    <property type="match status" value="1"/>
</dbReference>
<dbReference type="InterPro" id="IPR016032">
    <property type="entry name" value="Sig_transdc_resp-reg_C-effctor"/>
</dbReference>
<evidence type="ECO:0000313" key="4">
    <source>
        <dbReference type="EMBL" id="TDK26834.1"/>
    </source>
</evidence>
<dbReference type="EMBL" id="SMTK01000002">
    <property type="protein sequence ID" value="TDK26834.1"/>
    <property type="molecule type" value="Genomic_DNA"/>
</dbReference>
<dbReference type="RefSeq" id="WP_133403188.1">
    <property type="nucleotide sequence ID" value="NZ_SMTK01000002.1"/>
</dbReference>
<feature type="domain" description="HTH luxR-type" evidence="3">
    <location>
        <begin position="811"/>
        <end position="873"/>
    </location>
</feature>
<evidence type="ECO:0000259" key="3">
    <source>
        <dbReference type="PROSITE" id="PS50043"/>
    </source>
</evidence>
<evidence type="ECO:0000256" key="2">
    <source>
        <dbReference type="ARBA" id="ARBA00022840"/>
    </source>
</evidence>
<dbReference type="GO" id="GO:0004016">
    <property type="term" value="F:adenylate cyclase activity"/>
    <property type="evidence" value="ECO:0007669"/>
    <property type="project" value="TreeGrafter"/>
</dbReference>
<dbReference type="PANTHER" id="PTHR16305">
    <property type="entry name" value="TESTICULAR SOLUBLE ADENYLYL CYCLASE"/>
    <property type="match status" value="1"/>
</dbReference>
<dbReference type="Pfam" id="PF13191">
    <property type="entry name" value="AAA_16"/>
    <property type="match status" value="1"/>
</dbReference>
<comment type="caution">
    <text evidence="4">The sequence shown here is derived from an EMBL/GenBank/DDBJ whole genome shotgun (WGS) entry which is preliminary data.</text>
</comment>
<dbReference type="GO" id="GO:0005524">
    <property type="term" value="F:ATP binding"/>
    <property type="evidence" value="ECO:0007669"/>
    <property type="project" value="UniProtKB-KW"/>
</dbReference>
<dbReference type="CDD" id="cd06170">
    <property type="entry name" value="LuxR_C_like"/>
    <property type="match status" value="1"/>
</dbReference>
<dbReference type="AlphaFoldDB" id="A0A4R5TZV9"/>
<dbReference type="Gene3D" id="3.40.50.300">
    <property type="entry name" value="P-loop containing nucleotide triphosphate hydrolases"/>
    <property type="match status" value="1"/>
</dbReference>
<proteinExistence type="predicted"/>
<dbReference type="SUPFAM" id="SSF46894">
    <property type="entry name" value="C-terminal effector domain of the bipartite response regulators"/>
    <property type="match status" value="1"/>
</dbReference>
<keyword evidence="2" id="KW-0067">ATP-binding</keyword>
<name>A0A4R5TZV9_9MICC</name>
<organism evidence="4 5">
    <name type="scientific">Arthrobacter crusticola</name>
    <dbReference type="NCBI Taxonomy" id="2547960"/>
    <lineage>
        <taxon>Bacteria</taxon>
        <taxon>Bacillati</taxon>
        <taxon>Actinomycetota</taxon>
        <taxon>Actinomycetes</taxon>
        <taxon>Micrococcales</taxon>
        <taxon>Micrococcaceae</taxon>
        <taxon>Arthrobacter</taxon>
    </lineage>
</organism>